<keyword evidence="5" id="KW-0521">NADP</keyword>
<dbReference type="Proteomes" id="UP001497525">
    <property type="component" value="Unassembled WGS sequence"/>
</dbReference>
<dbReference type="InterPro" id="IPR035587">
    <property type="entry name" value="DUS-like_FMN-bd"/>
</dbReference>
<keyword evidence="7" id="KW-0520">NAD</keyword>
<evidence type="ECO:0000256" key="1">
    <source>
        <dbReference type="ARBA" id="ARBA00001917"/>
    </source>
</evidence>
<comment type="catalytic activity">
    <reaction evidence="11">
        <text>5,6-dihydrouridine(16) in tRNA + NADP(+) = uridine(16) in tRNA + NADPH + H(+)</text>
        <dbReference type="Rhea" id="RHEA:53376"/>
        <dbReference type="Rhea" id="RHEA-COMP:13543"/>
        <dbReference type="Rhea" id="RHEA-COMP:13544"/>
        <dbReference type="ChEBI" id="CHEBI:15378"/>
        <dbReference type="ChEBI" id="CHEBI:57783"/>
        <dbReference type="ChEBI" id="CHEBI:58349"/>
        <dbReference type="ChEBI" id="CHEBI:65315"/>
        <dbReference type="ChEBI" id="CHEBI:74443"/>
        <dbReference type="EC" id="1.3.1.88"/>
    </reaction>
    <physiologicalReaction direction="right-to-left" evidence="11">
        <dbReference type="Rhea" id="RHEA:53378"/>
    </physiologicalReaction>
</comment>
<comment type="catalytic activity">
    <reaction evidence="12">
        <text>5,6-dihydrouridine(16) in tRNA + NAD(+) = uridine(16) in tRNA + NADH + H(+)</text>
        <dbReference type="Rhea" id="RHEA:53380"/>
        <dbReference type="Rhea" id="RHEA-COMP:13543"/>
        <dbReference type="Rhea" id="RHEA-COMP:13544"/>
        <dbReference type="ChEBI" id="CHEBI:15378"/>
        <dbReference type="ChEBI" id="CHEBI:57540"/>
        <dbReference type="ChEBI" id="CHEBI:57945"/>
        <dbReference type="ChEBI" id="CHEBI:65315"/>
        <dbReference type="ChEBI" id="CHEBI:74443"/>
        <dbReference type="EC" id="1.3.1.88"/>
    </reaction>
    <physiologicalReaction direction="right-to-left" evidence="12">
        <dbReference type="Rhea" id="RHEA:53382"/>
    </physiologicalReaction>
</comment>
<sequence>MVTGDQNILKAWGSPKHVLAPMVDGSELAWRMLGRQYGVQLTYTPMIHSVMFLKDKKYRKSCLQFSPSDRPLIAQFCANSPDSFVKAAKLVEPFCDAVDLNLGCPQGIAKRGHYGAFLQDEWDLLTSILKQAVRHLSVPVTCKIRVFSDVERTVEYAKMLETAGASLLVVHGRTREMKGHLTGLADWSQIKRIKEVVHIPVIANGNIQYPRDVQRCLDETGADAVMSAEGHLHNPAIFAGLQPPVFSVSLEYLKFATDYPCPMSIVRGHLFKICHYALDEHPEFRSLIGFGQTTEELSEIVRKMEAVCSNCKTNTNPMVPLPHWICQPYERPLAGSPRTLSSSTQEGHDSSTKTLAIADNARLKEQRRLRREEKREKKLAKRAASALPRPLCAHCQTNFRGSLCPNMGCGQCCPIIDLERSKECPNHRHAKKTKTSV</sequence>
<reference evidence="16" key="1">
    <citation type="submission" date="2024-06" db="EMBL/GenBank/DDBJ databases">
        <authorList>
            <person name="Liu X."/>
            <person name="Lenzi L."/>
            <person name="Haldenby T S."/>
            <person name="Uol C."/>
        </authorList>
    </citation>
    <scope>NUCLEOTIDE SEQUENCE</scope>
</reference>
<evidence type="ECO:0000256" key="13">
    <source>
        <dbReference type="ARBA" id="ARBA00049467"/>
    </source>
</evidence>
<feature type="domain" description="DUS-like FMN-binding" evidence="15">
    <location>
        <begin position="19"/>
        <end position="242"/>
    </location>
</feature>
<evidence type="ECO:0000313" key="17">
    <source>
        <dbReference type="Proteomes" id="UP001497525"/>
    </source>
</evidence>
<evidence type="ECO:0000256" key="3">
    <source>
        <dbReference type="ARBA" id="ARBA00022643"/>
    </source>
</evidence>
<name>A0AAV2TU18_CALDB</name>
<dbReference type="EC" id="1.3.1.88" evidence="9"/>
<evidence type="ECO:0000313" key="16">
    <source>
        <dbReference type="EMBL" id="CAL5140932.1"/>
    </source>
</evidence>
<keyword evidence="4" id="KW-0819">tRNA processing</keyword>
<protein>
    <recommendedName>
        <fullName evidence="9">tRNA-dihydrouridine(16/17) synthase [NAD(P)(+)]</fullName>
        <ecNumber evidence="9">1.3.1.88</ecNumber>
    </recommendedName>
</protein>
<evidence type="ECO:0000256" key="14">
    <source>
        <dbReference type="SAM" id="MobiDB-lite"/>
    </source>
</evidence>
<dbReference type="PANTHER" id="PTHR11082">
    <property type="entry name" value="TRNA-DIHYDROURIDINE SYNTHASE"/>
    <property type="match status" value="1"/>
</dbReference>
<dbReference type="SUPFAM" id="SSF51395">
    <property type="entry name" value="FMN-linked oxidoreductases"/>
    <property type="match status" value="1"/>
</dbReference>
<dbReference type="AlphaFoldDB" id="A0AAV2TU18"/>
<keyword evidence="3" id="KW-0288">FMN</keyword>
<evidence type="ECO:0000256" key="9">
    <source>
        <dbReference type="ARBA" id="ARBA00038890"/>
    </source>
</evidence>
<dbReference type="InterPro" id="IPR018517">
    <property type="entry name" value="tRNA_hU_synthase_CS"/>
</dbReference>
<evidence type="ECO:0000256" key="5">
    <source>
        <dbReference type="ARBA" id="ARBA00022857"/>
    </source>
</evidence>
<dbReference type="PROSITE" id="PS01136">
    <property type="entry name" value="UPF0034"/>
    <property type="match status" value="1"/>
</dbReference>
<gene>
    <name evidence="16" type="ORF">CDAUBV1_LOCUS16227</name>
</gene>
<comment type="catalytic activity">
    <reaction evidence="13">
        <text>5,6-dihydrouridine(17) in tRNA + NADP(+) = uridine(17) in tRNA + NADPH + H(+)</text>
        <dbReference type="Rhea" id="RHEA:53368"/>
        <dbReference type="Rhea" id="RHEA-COMP:13541"/>
        <dbReference type="Rhea" id="RHEA-COMP:13542"/>
        <dbReference type="ChEBI" id="CHEBI:15378"/>
        <dbReference type="ChEBI" id="CHEBI:57783"/>
        <dbReference type="ChEBI" id="CHEBI:58349"/>
        <dbReference type="ChEBI" id="CHEBI:65315"/>
        <dbReference type="ChEBI" id="CHEBI:74443"/>
        <dbReference type="EC" id="1.3.1.88"/>
    </reaction>
    <physiologicalReaction direction="right-to-left" evidence="13">
        <dbReference type="Rhea" id="RHEA:53370"/>
    </physiologicalReaction>
</comment>
<proteinExistence type="inferred from homology"/>
<feature type="region of interest" description="Disordered" evidence="14">
    <location>
        <begin position="336"/>
        <end position="382"/>
    </location>
</feature>
<keyword evidence="6" id="KW-0560">Oxidoreductase</keyword>
<dbReference type="GO" id="GO:0017150">
    <property type="term" value="F:tRNA dihydrouridine synthase activity"/>
    <property type="evidence" value="ECO:0007669"/>
    <property type="project" value="InterPro"/>
</dbReference>
<dbReference type="Pfam" id="PF01207">
    <property type="entry name" value="Dus"/>
    <property type="match status" value="1"/>
</dbReference>
<evidence type="ECO:0000259" key="15">
    <source>
        <dbReference type="Pfam" id="PF01207"/>
    </source>
</evidence>
<dbReference type="InterPro" id="IPR013785">
    <property type="entry name" value="Aldolase_TIM"/>
</dbReference>
<evidence type="ECO:0000256" key="12">
    <source>
        <dbReference type="ARBA" id="ARBA00048934"/>
    </source>
</evidence>
<dbReference type="EMBL" id="CAXLJL010000811">
    <property type="protein sequence ID" value="CAL5140932.1"/>
    <property type="molecule type" value="Genomic_DNA"/>
</dbReference>
<comment type="catalytic activity">
    <reaction evidence="10">
        <text>5,6-dihydrouridine(17) in tRNA + NAD(+) = uridine(17) in tRNA + NADH + H(+)</text>
        <dbReference type="Rhea" id="RHEA:53372"/>
        <dbReference type="Rhea" id="RHEA-COMP:13541"/>
        <dbReference type="Rhea" id="RHEA-COMP:13542"/>
        <dbReference type="ChEBI" id="CHEBI:15378"/>
        <dbReference type="ChEBI" id="CHEBI:57540"/>
        <dbReference type="ChEBI" id="CHEBI:57945"/>
        <dbReference type="ChEBI" id="CHEBI:65315"/>
        <dbReference type="ChEBI" id="CHEBI:74443"/>
        <dbReference type="EC" id="1.3.1.88"/>
    </reaction>
    <physiologicalReaction direction="right-to-left" evidence="10">
        <dbReference type="Rhea" id="RHEA:53374"/>
    </physiologicalReaction>
</comment>
<dbReference type="PANTHER" id="PTHR11082:SF5">
    <property type="entry name" value="TRNA-DIHYDROURIDINE(16_17) SYNTHASE [NAD(P)(+)]-LIKE"/>
    <property type="match status" value="1"/>
</dbReference>
<evidence type="ECO:0000256" key="10">
    <source>
        <dbReference type="ARBA" id="ARBA00047287"/>
    </source>
</evidence>
<organism evidence="16 17">
    <name type="scientific">Calicophoron daubneyi</name>
    <name type="common">Rumen fluke</name>
    <name type="synonym">Paramphistomum daubneyi</name>
    <dbReference type="NCBI Taxonomy" id="300641"/>
    <lineage>
        <taxon>Eukaryota</taxon>
        <taxon>Metazoa</taxon>
        <taxon>Spiralia</taxon>
        <taxon>Lophotrochozoa</taxon>
        <taxon>Platyhelminthes</taxon>
        <taxon>Trematoda</taxon>
        <taxon>Digenea</taxon>
        <taxon>Plagiorchiida</taxon>
        <taxon>Pronocephalata</taxon>
        <taxon>Paramphistomoidea</taxon>
        <taxon>Paramphistomidae</taxon>
        <taxon>Calicophoron</taxon>
    </lineage>
</organism>
<dbReference type="GO" id="GO:0050660">
    <property type="term" value="F:flavin adenine dinucleotide binding"/>
    <property type="evidence" value="ECO:0007669"/>
    <property type="project" value="InterPro"/>
</dbReference>
<comment type="caution">
    <text evidence="16">The sequence shown here is derived from an EMBL/GenBank/DDBJ whole genome shotgun (WGS) entry which is preliminary data.</text>
</comment>
<evidence type="ECO:0000256" key="11">
    <source>
        <dbReference type="ARBA" id="ARBA00047652"/>
    </source>
</evidence>
<evidence type="ECO:0000256" key="7">
    <source>
        <dbReference type="ARBA" id="ARBA00023027"/>
    </source>
</evidence>
<keyword evidence="2" id="KW-0285">Flavoprotein</keyword>
<feature type="compositionally biased region" description="Basic and acidic residues" evidence="14">
    <location>
        <begin position="361"/>
        <end position="376"/>
    </location>
</feature>
<dbReference type="Gene3D" id="3.20.20.70">
    <property type="entry name" value="Aldolase class I"/>
    <property type="match status" value="1"/>
</dbReference>
<evidence type="ECO:0000256" key="4">
    <source>
        <dbReference type="ARBA" id="ARBA00022694"/>
    </source>
</evidence>
<evidence type="ECO:0000256" key="8">
    <source>
        <dbReference type="ARBA" id="ARBA00038313"/>
    </source>
</evidence>
<comment type="cofactor">
    <cofactor evidence="1">
        <name>FMN</name>
        <dbReference type="ChEBI" id="CHEBI:58210"/>
    </cofactor>
</comment>
<accession>A0AAV2TU18</accession>
<evidence type="ECO:0000256" key="2">
    <source>
        <dbReference type="ARBA" id="ARBA00022630"/>
    </source>
</evidence>
<comment type="similarity">
    <text evidence="8">Belongs to the Dus family. Dus1 subfamily.</text>
</comment>
<dbReference type="CDD" id="cd02801">
    <property type="entry name" value="DUS_like_FMN"/>
    <property type="match status" value="1"/>
</dbReference>
<evidence type="ECO:0000256" key="6">
    <source>
        <dbReference type="ARBA" id="ARBA00023002"/>
    </source>
</evidence>